<evidence type="ECO:0000259" key="4">
    <source>
        <dbReference type="PROSITE" id="PS50045"/>
    </source>
</evidence>
<keyword evidence="1" id="KW-0547">Nucleotide-binding</keyword>
<feature type="domain" description="Sigma-54 factor interaction" evidence="4">
    <location>
        <begin position="144"/>
        <end position="368"/>
    </location>
</feature>
<sequence>MRARKILIVDNSADFRSSVINTIGRAFFITEAGSEAEFRNVFRPYSFELVILDMRLETGREGLRLLREILTYDELQPVIMVSAYGDTDAVLDATESGALMFLHKQEFTPELLARMVEAVLQQARVRRHLAALESRLPANDHLALSGPNPMVRRALEQVRKAADRPEGVVLVSGERGAGQALVAQSVHEQSRTRSTAPLVMAAGFSRSGEDMEKRFFGAPSANGTPRQKGFLEQANGGVLFLDGMADLKPRLQERIVTALSRCQLDTCTPPVPLDVQLVIGVLPDAAAEITDLLQRTGFDDRLIEIYLPPLRDRRGDIPLLAASYLNGFRQVGLTFARTIDRDALARLEGHAWPGNLFELRNIVEYAAIQAMITGNEALLAGHLPENLRRGGNEARAGGWDYRYHAARAEVALVERAIKEDRAENKTQLAELLGYTDRFAIGRRMRKTLGEHASFAAEFPRVAGWFGPKAKVPKATTP</sequence>
<dbReference type="Gene3D" id="3.40.50.300">
    <property type="entry name" value="P-loop containing nucleotide triphosphate hydrolases"/>
    <property type="match status" value="1"/>
</dbReference>
<dbReference type="PANTHER" id="PTHR32071">
    <property type="entry name" value="TRANSCRIPTIONAL REGULATORY PROTEIN"/>
    <property type="match status" value="1"/>
</dbReference>
<feature type="domain" description="Response regulatory" evidence="5">
    <location>
        <begin position="5"/>
        <end position="119"/>
    </location>
</feature>
<dbReference type="Pfam" id="PF00072">
    <property type="entry name" value="Response_reg"/>
    <property type="match status" value="1"/>
</dbReference>
<protein>
    <submittedName>
        <fullName evidence="8">Two-component system, NtrC family, response regulator PilR</fullName>
    </submittedName>
</protein>
<keyword evidence="3" id="KW-0597">Phosphoprotein</keyword>
<evidence type="ECO:0000259" key="5">
    <source>
        <dbReference type="PROSITE" id="PS50110"/>
    </source>
</evidence>
<dbReference type="Gene3D" id="3.40.50.2300">
    <property type="match status" value="1"/>
</dbReference>
<evidence type="ECO:0000256" key="1">
    <source>
        <dbReference type="ARBA" id="ARBA00022741"/>
    </source>
</evidence>
<dbReference type="Pfam" id="PF00158">
    <property type="entry name" value="Sigma54_activat"/>
    <property type="match status" value="1"/>
</dbReference>
<dbReference type="PROSITE" id="PS50045">
    <property type="entry name" value="SIGMA54_INTERACT_4"/>
    <property type="match status" value="1"/>
</dbReference>
<dbReference type="EMBL" id="CAADFL010000083">
    <property type="protein sequence ID" value="VFK08856.1"/>
    <property type="molecule type" value="Genomic_DNA"/>
</dbReference>
<dbReference type="GO" id="GO:0005524">
    <property type="term" value="F:ATP binding"/>
    <property type="evidence" value="ECO:0007669"/>
    <property type="project" value="UniProtKB-KW"/>
</dbReference>
<dbReference type="InterPro" id="IPR058031">
    <property type="entry name" value="AAA_lid_NorR"/>
</dbReference>
<dbReference type="SUPFAM" id="SSF52540">
    <property type="entry name" value="P-loop containing nucleoside triphosphate hydrolases"/>
    <property type="match status" value="1"/>
</dbReference>
<dbReference type="AlphaFoldDB" id="A0A450VVY0"/>
<organism evidence="8">
    <name type="scientific">Candidatus Kentrum sp. FM</name>
    <dbReference type="NCBI Taxonomy" id="2126340"/>
    <lineage>
        <taxon>Bacteria</taxon>
        <taxon>Pseudomonadati</taxon>
        <taxon>Pseudomonadota</taxon>
        <taxon>Gammaproteobacteria</taxon>
        <taxon>Candidatus Kentrum</taxon>
    </lineage>
</organism>
<reference evidence="8" key="1">
    <citation type="submission" date="2019-02" db="EMBL/GenBank/DDBJ databases">
        <authorList>
            <person name="Gruber-Vodicka R. H."/>
            <person name="Seah K. B. B."/>
        </authorList>
    </citation>
    <scope>NUCLEOTIDE SEQUENCE</scope>
    <source>
        <strain evidence="6">BECK_BZ163</strain>
        <strain evidence="8">BECK_BZ164</strain>
        <strain evidence="7">BECK_BZ165</strain>
    </source>
</reference>
<dbReference type="PROSITE" id="PS50110">
    <property type="entry name" value="RESPONSE_REGULATORY"/>
    <property type="match status" value="1"/>
</dbReference>
<dbReference type="GO" id="GO:0006355">
    <property type="term" value="P:regulation of DNA-templated transcription"/>
    <property type="evidence" value="ECO:0007669"/>
    <property type="project" value="InterPro"/>
</dbReference>
<dbReference type="CDD" id="cd00156">
    <property type="entry name" value="REC"/>
    <property type="match status" value="1"/>
</dbReference>
<accession>A0A450VVY0</accession>
<proteinExistence type="predicted"/>
<dbReference type="EMBL" id="CAADFA010000094">
    <property type="protein sequence ID" value="VFJ51193.1"/>
    <property type="molecule type" value="Genomic_DNA"/>
</dbReference>
<dbReference type="PANTHER" id="PTHR32071:SF14">
    <property type="entry name" value="TRANSCRIPTIONAL REGULATORY PROTEIN RTCR"/>
    <property type="match status" value="1"/>
</dbReference>
<evidence type="ECO:0000313" key="6">
    <source>
        <dbReference type="EMBL" id="VFJ50489.1"/>
    </source>
</evidence>
<gene>
    <name evidence="6" type="ORF">BECKFM1743A_GA0114220_100846</name>
    <name evidence="8" type="ORF">BECKFM1743B_GA0114221_100836</name>
    <name evidence="7" type="ORF">BECKFM1743C_GA0114222_100946</name>
</gene>
<dbReference type="Gene3D" id="1.10.8.60">
    <property type="match status" value="1"/>
</dbReference>
<dbReference type="InterPro" id="IPR002078">
    <property type="entry name" value="Sigma_54_int"/>
</dbReference>
<name>A0A450VVY0_9GAMM</name>
<dbReference type="SMART" id="SM00448">
    <property type="entry name" value="REC"/>
    <property type="match status" value="1"/>
</dbReference>
<evidence type="ECO:0000256" key="2">
    <source>
        <dbReference type="ARBA" id="ARBA00022840"/>
    </source>
</evidence>
<dbReference type="EMBL" id="CAADEZ010000084">
    <property type="protein sequence ID" value="VFJ50489.1"/>
    <property type="molecule type" value="Genomic_DNA"/>
</dbReference>
<dbReference type="InterPro" id="IPR001789">
    <property type="entry name" value="Sig_transdc_resp-reg_receiver"/>
</dbReference>
<dbReference type="Pfam" id="PF25601">
    <property type="entry name" value="AAA_lid_14"/>
    <property type="match status" value="1"/>
</dbReference>
<dbReference type="InterPro" id="IPR027417">
    <property type="entry name" value="P-loop_NTPase"/>
</dbReference>
<evidence type="ECO:0000313" key="8">
    <source>
        <dbReference type="EMBL" id="VFK08856.1"/>
    </source>
</evidence>
<evidence type="ECO:0000313" key="7">
    <source>
        <dbReference type="EMBL" id="VFJ51193.1"/>
    </source>
</evidence>
<evidence type="ECO:0000256" key="3">
    <source>
        <dbReference type="PROSITE-ProRule" id="PRU00169"/>
    </source>
</evidence>
<dbReference type="SUPFAM" id="SSF52172">
    <property type="entry name" value="CheY-like"/>
    <property type="match status" value="1"/>
</dbReference>
<dbReference type="InterPro" id="IPR011006">
    <property type="entry name" value="CheY-like_superfamily"/>
</dbReference>
<dbReference type="GO" id="GO:0000160">
    <property type="term" value="P:phosphorelay signal transduction system"/>
    <property type="evidence" value="ECO:0007669"/>
    <property type="project" value="InterPro"/>
</dbReference>
<feature type="modified residue" description="4-aspartylphosphate" evidence="3">
    <location>
        <position position="53"/>
    </location>
</feature>
<keyword evidence="2" id="KW-0067">ATP-binding</keyword>